<comment type="caution">
    <text evidence="2">The sequence shown here is derived from an EMBL/GenBank/DDBJ whole genome shotgun (WGS) entry which is preliminary data.</text>
</comment>
<reference evidence="2" key="1">
    <citation type="submission" date="2021-01" db="EMBL/GenBank/DDBJ databases">
        <title>Whole genome shotgun sequence of Virgisporangium ochraceum NBRC 16418.</title>
        <authorList>
            <person name="Komaki H."/>
            <person name="Tamura T."/>
        </authorList>
    </citation>
    <scope>NUCLEOTIDE SEQUENCE</scope>
    <source>
        <strain evidence="2">NBRC 16418</strain>
    </source>
</reference>
<feature type="region of interest" description="Disordered" evidence="1">
    <location>
        <begin position="61"/>
        <end position="85"/>
    </location>
</feature>
<keyword evidence="3" id="KW-1185">Reference proteome</keyword>
<dbReference type="AlphaFoldDB" id="A0A8J4E8C4"/>
<evidence type="ECO:0000256" key="1">
    <source>
        <dbReference type="SAM" id="MobiDB-lite"/>
    </source>
</evidence>
<protein>
    <submittedName>
        <fullName evidence="2">Uncharacterized protein</fullName>
    </submittedName>
</protein>
<name>A0A8J4E8C4_9ACTN</name>
<accession>A0A8J4E8C4</accession>
<sequence>MVHKMLVDAFGAERLRDLPGDSGPRSGRFLLTQLRGLNTCFLYWDDAAMAVAGIVDVTCPSGGRPSAASVRASGTRASSDRRRQP</sequence>
<gene>
    <name evidence="2" type="ORF">Voc01_009420</name>
</gene>
<dbReference type="EMBL" id="BOPH01000015">
    <property type="protein sequence ID" value="GIJ66025.1"/>
    <property type="molecule type" value="Genomic_DNA"/>
</dbReference>
<evidence type="ECO:0000313" key="2">
    <source>
        <dbReference type="EMBL" id="GIJ66025.1"/>
    </source>
</evidence>
<proteinExistence type="predicted"/>
<dbReference type="Proteomes" id="UP000635606">
    <property type="component" value="Unassembled WGS sequence"/>
</dbReference>
<organism evidence="2 3">
    <name type="scientific">Virgisporangium ochraceum</name>
    <dbReference type="NCBI Taxonomy" id="65505"/>
    <lineage>
        <taxon>Bacteria</taxon>
        <taxon>Bacillati</taxon>
        <taxon>Actinomycetota</taxon>
        <taxon>Actinomycetes</taxon>
        <taxon>Micromonosporales</taxon>
        <taxon>Micromonosporaceae</taxon>
        <taxon>Virgisporangium</taxon>
    </lineage>
</organism>
<evidence type="ECO:0000313" key="3">
    <source>
        <dbReference type="Proteomes" id="UP000635606"/>
    </source>
</evidence>